<evidence type="ECO:0000256" key="3">
    <source>
        <dbReference type="ARBA" id="ARBA00022741"/>
    </source>
</evidence>
<evidence type="ECO:0000313" key="13">
    <source>
        <dbReference type="Proteomes" id="UP000094112"/>
    </source>
</evidence>
<accession>A0A1E3P180</accession>
<keyword evidence="3" id="KW-0547">Nucleotide-binding</keyword>
<name>A0A1E3P180_WICAA</name>
<dbReference type="GO" id="GO:0006312">
    <property type="term" value="P:mitotic recombination"/>
    <property type="evidence" value="ECO:0007669"/>
    <property type="project" value="EnsemblFungi"/>
</dbReference>
<feature type="compositionally biased region" description="Polar residues" evidence="9">
    <location>
        <begin position="130"/>
        <end position="142"/>
    </location>
</feature>
<evidence type="ECO:0000256" key="9">
    <source>
        <dbReference type="SAM" id="MobiDB-lite"/>
    </source>
</evidence>
<dbReference type="PANTHER" id="PTHR10799">
    <property type="entry name" value="SNF2/RAD54 HELICASE FAMILY"/>
    <property type="match status" value="1"/>
</dbReference>
<keyword evidence="8" id="KW-0539">Nucleus</keyword>
<dbReference type="SMART" id="SM00487">
    <property type="entry name" value="DEXDc"/>
    <property type="match status" value="1"/>
</dbReference>
<evidence type="ECO:0000313" key="12">
    <source>
        <dbReference type="EMBL" id="ODQ59239.1"/>
    </source>
</evidence>
<dbReference type="FunFam" id="3.40.50.10810:FF:000015">
    <property type="entry name" value="lymphoid-specific helicase isoform X1"/>
    <property type="match status" value="1"/>
</dbReference>
<dbReference type="STRING" id="683960.A0A1E3P180"/>
<feature type="region of interest" description="Disordered" evidence="9">
    <location>
        <begin position="122"/>
        <end position="142"/>
    </location>
</feature>
<proteinExistence type="inferred from homology"/>
<dbReference type="GO" id="GO:0004386">
    <property type="term" value="F:helicase activity"/>
    <property type="evidence" value="ECO:0007669"/>
    <property type="project" value="UniProtKB-KW"/>
</dbReference>
<comment type="subcellular location">
    <subcellularLocation>
        <location evidence="1">Nucleus</location>
    </subcellularLocation>
</comment>
<dbReference type="RefSeq" id="XP_019038446.1">
    <property type="nucleotide sequence ID" value="XM_019184174.1"/>
</dbReference>
<dbReference type="InterPro" id="IPR000330">
    <property type="entry name" value="SNF2_N"/>
</dbReference>
<dbReference type="OrthoDB" id="5857104at2759"/>
<keyword evidence="6" id="KW-0067">ATP-binding</keyword>
<dbReference type="InterPro" id="IPR014001">
    <property type="entry name" value="Helicase_ATP-bd"/>
</dbReference>
<evidence type="ECO:0000256" key="2">
    <source>
        <dbReference type="ARBA" id="ARBA00007025"/>
    </source>
</evidence>
<dbReference type="SMART" id="SM00490">
    <property type="entry name" value="HELICc"/>
    <property type="match status" value="1"/>
</dbReference>
<dbReference type="GO" id="GO:0016787">
    <property type="term" value="F:hydrolase activity"/>
    <property type="evidence" value="ECO:0007669"/>
    <property type="project" value="UniProtKB-KW"/>
</dbReference>
<evidence type="ECO:0000259" key="11">
    <source>
        <dbReference type="PROSITE" id="PS51194"/>
    </source>
</evidence>
<keyword evidence="4" id="KW-0378">Hydrolase</keyword>
<keyword evidence="7" id="KW-0175">Coiled coil</keyword>
<dbReference type="Gene3D" id="3.40.50.10810">
    <property type="entry name" value="Tandem AAA-ATPase domain"/>
    <property type="match status" value="1"/>
</dbReference>
<dbReference type="InterPro" id="IPR038718">
    <property type="entry name" value="SNF2-like_sf"/>
</dbReference>
<dbReference type="CDD" id="cd18793">
    <property type="entry name" value="SF2_C_SNF"/>
    <property type="match status" value="1"/>
</dbReference>
<reference evidence="12 13" key="1">
    <citation type="journal article" date="2016" name="Proc. Natl. Acad. Sci. U.S.A.">
        <title>Comparative genomics of biotechnologically important yeasts.</title>
        <authorList>
            <person name="Riley R."/>
            <person name="Haridas S."/>
            <person name="Wolfe K.H."/>
            <person name="Lopes M.R."/>
            <person name="Hittinger C.T."/>
            <person name="Goeker M."/>
            <person name="Salamov A.A."/>
            <person name="Wisecaver J.H."/>
            <person name="Long T.M."/>
            <person name="Calvey C.H."/>
            <person name="Aerts A.L."/>
            <person name="Barry K.W."/>
            <person name="Choi C."/>
            <person name="Clum A."/>
            <person name="Coughlan A.Y."/>
            <person name="Deshpande S."/>
            <person name="Douglass A.P."/>
            <person name="Hanson S.J."/>
            <person name="Klenk H.-P."/>
            <person name="LaButti K.M."/>
            <person name="Lapidus A."/>
            <person name="Lindquist E.A."/>
            <person name="Lipzen A.M."/>
            <person name="Meier-Kolthoff J.P."/>
            <person name="Ohm R.A."/>
            <person name="Otillar R.P."/>
            <person name="Pangilinan J.L."/>
            <person name="Peng Y."/>
            <person name="Rokas A."/>
            <person name="Rosa C.A."/>
            <person name="Scheuner C."/>
            <person name="Sibirny A.A."/>
            <person name="Slot J.C."/>
            <person name="Stielow J.B."/>
            <person name="Sun H."/>
            <person name="Kurtzman C.P."/>
            <person name="Blackwell M."/>
            <person name="Grigoriev I.V."/>
            <person name="Jeffries T.W."/>
        </authorList>
    </citation>
    <scope>NUCLEOTIDE SEQUENCE [LARGE SCALE GENOMIC DNA]</scope>
    <source>
        <strain evidence="13">ATCC 58044 / CBS 1984 / NCYC 433 / NRRL Y-366-8</strain>
    </source>
</reference>
<keyword evidence="13" id="KW-1185">Reference proteome</keyword>
<dbReference type="GO" id="GO:0005524">
    <property type="term" value="F:ATP binding"/>
    <property type="evidence" value="ECO:0007669"/>
    <property type="project" value="UniProtKB-KW"/>
</dbReference>
<dbReference type="InterPro" id="IPR001650">
    <property type="entry name" value="Helicase_C-like"/>
</dbReference>
<gene>
    <name evidence="12" type="ORF">WICANDRAFT_69605</name>
</gene>
<dbReference type="GO" id="GO:0005634">
    <property type="term" value="C:nucleus"/>
    <property type="evidence" value="ECO:0007669"/>
    <property type="project" value="UniProtKB-SubCell"/>
</dbReference>
<dbReference type="PROSITE" id="PS51194">
    <property type="entry name" value="HELICASE_CTER"/>
    <property type="match status" value="1"/>
</dbReference>
<evidence type="ECO:0000256" key="4">
    <source>
        <dbReference type="ARBA" id="ARBA00022801"/>
    </source>
</evidence>
<dbReference type="AlphaFoldDB" id="A0A1E3P180"/>
<dbReference type="SUPFAM" id="SSF52540">
    <property type="entry name" value="P-loop containing nucleoside triphosphate hydrolases"/>
    <property type="match status" value="2"/>
</dbReference>
<evidence type="ECO:0000256" key="8">
    <source>
        <dbReference type="ARBA" id="ARBA00023242"/>
    </source>
</evidence>
<dbReference type="GO" id="GO:0070987">
    <property type="term" value="P:error-free translesion synthesis"/>
    <property type="evidence" value="ECO:0007669"/>
    <property type="project" value="EnsemblFungi"/>
</dbReference>
<sequence>MTVEMKVESPIDDAEDAVVNKIIEDGEKKEFRNDQELLDFDQLSTDFKLERLQHLVKQSQVFSNIISDTLLESSLTKKKAREEQKAGGGEPPKKKSKKNGKSSKQANIMDFYKKDNQMSEEAKLTKSKIEQSQTSSTIKQPSLVSGAEMRDYQLEGTEWLITLYENGLNGILADEMGLGKTIQSIALLAFLYEQGIKGSFLITAPLSTVGNWVKEFERFAPSIPVLGYVGSKDERKELREQYFVKNQKAVIITSYEIVLRDFEHLNRISWKFLIVDEGHRLKNVNCKLIRELKKLKTSNRLLITGTPLQNNLNELWSLLNFILPDIFHDLELFQKWFDFSSLNSLSESVKDDQTRKLIDSKIQESLVNNLHTILKPFLLRRLKKDVIKNLPSKREYIVYGTLTSKQSEIYKDALFKSLKKSIMKFALNEHIAVNNLSISKQDIDQFIFKKLDSSYVDFEEDDEEDQESNDRTLRSEKQERLALKLQQNKISKQESQLNDIWTLISKYVDAKKIQNLMMQLRLVCNSPYLFYFPWESEHDMDLAKLLENSSKLQLLDQLVPRLLAKDHKILIFSQFTKMLDLIEDWCELKGFKVSRLDGSVSQQDREVEISSFNEDDEVKIFLLSTRAGGLGLNLTKADSVIIFDSDWNPQVDLQAMDRVHRIGQTKPVVVYRFVIANTIEQVILAKADSKRKLEKLVIQLGKFESLKRLMNKDTQLTFGSGNKKDAIKEENQLAKELAALFEDNRFKTNGHVIEDSKLTEVEIEELLDRSEDAYNRGLDYYKNKGFKHIQIFETTASLS</sequence>
<evidence type="ECO:0000256" key="6">
    <source>
        <dbReference type="ARBA" id="ARBA00022840"/>
    </source>
</evidence>
<evidence type="ECO:0000256" key="1">
    <source>
        <dbReference type="ARBA" id="ARBA00004123"/>
    </source>
</evidence>
<dbReference type="Gene3D" id="3.40.50.300">
    <property type="entry name" value="P-loop containing nucleotide triphosphate hydrolases"/>
    <property type="match status" value="1"/>
</dbReference>
<dbReference type="PROSITE" id="PS51192">
    <property type="entry name" value="HELICASE_ATP_BIND_1"/>
    <property type="match status" value="1"/>
</dbReference>
<organism evidence="12 13">
    <name type="scientific">Wickerhamomyces anomalus (strain ATCC 58044 / CBS 1984 / NCYC 433 / NRRL Y-366-8)</name>
    <name type="common">Yeast</name>
    <name type="synonym">Hansenula anomala</name>
    <dbReference type="NCBI Taxonomy" id="683960"/>
    <lineage>
        <taxon>Eukaryota</taxon>
        <taxon>Fungi</taxon>
        <taxon>Dikarya</taxon>
        <taxon>Ascomycota</taxon>
        <taxon>Saccharomycotina</taxon>
        <taxon>Saccharomycetes</taxon>
        <taxon>Phaffomycetales</taxon>
        <taxon>Wickerhamomycetaceae</taxon>
        <taxon>Wickerhamomyces</taxon>
    </lineage>
</organism>
<evidence type="ECO:0000256" key="7">
    <source>
        <dbReference type="ARBA" id="ARBA00023054"/>
    </source>
</evidence>
<protein>
    <submittedName>
        <fullName evidence="12">Uncharacterized protein</fullName>
    </submittedName>
</protein>
<evidence type="ECO:0000256" key="5">
    <source>
        <dbReference type="ARBA" id="ARBA00022806"/>
    </source>
</evidence>
<feature type="region of interest" description="Disordered" evidence="9">
    <location>
        <begin position="76"/>
        <end position="106"/>
    </location>
</feature>
<dbReference type="InterPro" id="IPR027417">
    <property type="entry name" value="P-loop_NTPase"/>
</dbReference>
<comment type="similarity">
    <text evidence="2">Belongs to the SNF2/RAD54 helicase family.</text>
</comment>
<keyword evidence="5" id="KW-0347">Helicase</keyword>
<dbReference type="EMBL" id="KV454211">
    <property type="protein sequence ID" value="ODQ59239.1"/>
    <property type="molecule type" value="Genomic_DNA"/>
</dbReference>
<dbReference type="Proteomes" id="UP000094112">
    <property type="component" value="Unassembled WGS sequence"/>
</dbReference>
<dbReference type="Pfam" id="PF00176">
    <property type="entry name" value="SNF2-rel_dom"/>
    <property type="match status" value="1"/>
</dbReference>
<dbReference type="GeneID" id="30201420"/>
<feature type="domain" description="Helicase C-terminal" evidence="11">
    <location>
        <begin position="554"/>
        <end position="704"/>
    </location>
</feature>
<dbReference type="InterPro" id="IPR049730">
    <property type="entry name" value="SNF2/RAD54-like_C"/>
</dbReference>
<dbReference type="Pfam" id="PF00271">
    <property type="entry name" value="Helicase_C"/>
    <property type="match status" value="1"/>
</dbReference>
<feature type="domain" description="Helicase ATP-binding" evidence="10">
    <location>
        <begin position="161"/>
        <end position="325"/>
    </location>
</feature>
<evidence type="ECO:0000259" key="10">
    <source>
        <dbReference type="PROSITE" id="PS51192"/>
    </source>
</evidence>